<protein>
    <recommendedName>
        <fullName evidence="1">Nudix hydrolase domain-containing protein</fullName>
    </recommendedName>
</protein>
<dbReference type="InterPro" id="IPR015797">
    <property type="entry name" value="NUDIX_hydrolase-like_dom_sf"/>
</dbReference>
<dbReference type="InterPro" id="IPR000086">
    <property type="entry name" value="NUDIX_hydrolase_dom"/>
</dbReference>
<dbReference type="EMBL" id="LN733769">
    <property type="protein sequence ID" value="CEP18302.1"/>
    <property type="molecule type" value="Genomic_DNA"/>
</dbReference>
<dbReference type="PANTHER" id="PTHR13622">
    <property type="entry name" value="THIAMIN PYROPHOSPHOKINASE"/>
    <property type="match status" value="1"/>
</dbReference>
<dbReference type="GO" id="GO:0044715">
    <property type="term" value="F:8-oxo-dGDP phosphatase activity"/>
    <property type="evidence" value="ECO:0007669"/>
    <property type="project" value="TreeGrafter"/>
</dbReference>
<accession>A0A0B7NLK2</accession>
<dbReference type="CDD" id="cd03676">
    <property type="entry name" value="NUDIX_Tnr3_like"/>
    <property type="match status" value="1"/>
</dbReference>
<sequence length="320" mass="36743">MSAFTSLLQVVQNCDKYPYTIDSSLEDEIHHAVPFILGPYKIGNVLPSVLPDLNVYNSKADKKPFKITTDAIKFEDWVNTFELRTEVMKQLMDTWREEKAFKTLAGWRNELYPVYGDPERSDNVAFVMERAGTPLFGISTFGVHLNAYTKDENGQIMMWVAKRAKTKQTWPGFLDNCVAGGISYSYSVKDTVIKECEEEASIPADIARKANSVNAITYYTYSTHGLQPESEYIYDLELPQNFSPTPCDGEVDCFYLWPLEKVKETILNNEWKSNCSLVAIDFMMRHSFITPDDEPDYIDITYGLHRKLEFPTPRKGQQHQ</sequence>
<dbReference type="OrthoDB" id="10261522at2759"/>
<keyword evidence="3" id="KW-1185">Reference proteome</keyword>
<dbReference type="PROSITE" id="PS51462">
    <property type="entry name" value="NUDIX"/>
    <property type="match status" value="1"/>
</dbReference>
<feature type="domain" description="Nudix hydrolase" evidence="1">
    <location>
        <begin position="138"/>
        <end position="281"/>
    </location>
</feature>
<dbReference type="AlphaFoldDB" id="A0A0B7NLK2"/>
<reference evidence="2 3" key="1">
    <citation type="submission" date="2014-09" db="EMBL/GenBank/DDBJ databases">
        <authorList>
            <person name="Ellenberger Sabrina"/>
        </authorList>
    </citation>
    <scope>NUCLEOTIDE SEQUENCE [LARGE SCALE GENOMIC DNA]</scope>
    <source>
        <strain evidence="2 3">CBS 412.66</strain>
    </source>
</reference>
<dbReference type="PANTHER" id="PTHR13622:SF8">
    <property type="entry name" value="THIAMIN PYROPHOSPHOKINASE 1"/>
    <property type="match status" value="1"/>
</dbReference>
<dbReference type="InterPro" id="IPR031804">
    <property type="entry name" value="DUF4743"/>
</dbReference>
<dbReference type="SUPFAM" id="SSF55811">
    <property type="entry name" value="Nudix"/>
    <property type="match status" value="1"/>
</dbReference>
<dbReference type="Pfam" id="PF15916">
    <property type="entry name" value="DUF4743"/>
    <property type="match status" value="1"/>
</dbReference>
<dbReference type="FunFam" id="3.90.79.10:FF:000019">
    <property type="entry name" value="Thiamin pyrophosphokinase, putative"/>
    <property type="match status" value="1"/>
</dbReference>
<dbReference type="Gene3D" id="3.90.79.10">
    <property type="entry name" value="Nucleoside Triphosphate Pyrophosphohydrolase"/>
    <property type="match status" value="1"/>
</dbReference>
<dbReference type="STRING" id="35722.A0A0B7NLK2"/>
<organism evidence="2 3">
    <name type="scientific">Parasitella parasitica</name>
    <dbReference type="NCBI Taxonomy" id="35722"/>
    <lineage>
        <taxon>Eukaryota</taxon>
        <taxon>Fungi</taxon>
        <taxon>Fungi incertae sedis</taxon>
        <taxon>Mucoromycota</taxon>
        <taxon>Mucoromycotina</taxon>
        <taxon>Mucoromycetes</taxon>
        <taxon>Mucorales</taxon>
        <taxon>Mucorineae</taxon>
        <taxon>Mucoraceae</taxon>
        <taxon>Parasitella</taxon>
    </lineage>
</organism>
<evidence type="ECO:0000313" key="3">
    <source>
        <dbReference type="Proteomes" id="UP000054107"/>
    </source>
</evidence>
<proteinExistence type="predicted"/>
<dbReference type="Proteomes" id="UP000054107">
    <property type="component" value="Unassembled WGS sequence"/>
</dbReference>
<gene>
    <name evidence="2" type="primary">PARPA_12604.1 scaffold 45109</name>
</gene>
<name>A0A0B7NLK2_9FUNG</name>
<evidence type="ECO:0000259" key="1">
    <source>
        <dbReference type="PROSITE" id="PS51462"/>
    </source>
</evidence>
<dbReference type="Pfam" id="PF00293">
    <property type="entry name" value="NUDIX"/>
    <property type="match status" value="1"/>
</dbReference>
<evidence type="ECO:0000313" key="2">
    <source>
        <dbReference type="EMBL" id="CEP18302.1"/>
    </source>
</evidence>